<sequence>MSKPKNVHGTGLLLGETGILLRGPSGAGKSVLAMSLLDRWDGRGLPAFLVSDDRVDLVQTGRDLSMVAPDKLAGLIELRGRGIVQRPHKSLVTLHLVVDLVPELVRMPEEDAMVTDIAGTSVARAPVPSGDIISLGHQMLLVIEAITALTRQPTAP</sequence>
<reference evidence="2 4" key="1">
    <citation type="submission" date="2015-03" db="EMBL/GenBank/DDBJ databases">
        <authorList>
            <person name="Lepp D."/>
            <person name="Hassan Y.I."/>
            <person name="Li X.-Z."/>
            <person name="Zhou T."/>
        </authorList>
    </citation>
    <scope>NUCLEOTIDE SEQUENCE [LARGE SCALE GENOMIC DNA]</scope>
    <source>
        <strain evidence="2 4">Cr7-05</strain>
    </source>
</reference>
<dbReference type="GO" id="GO:0000155">
    <property type="term" value="F:phosphorelay sensor kinase activity"/>
    <property type="evidence" value="ECO:0007669"/>
    <property type="project" value="InterPro"/>
</dbReference>
<evidence type="ECO:0000313" key="5">
    <source>
        <dbReference type="Proteomes" id="UP000182258"/>
    </source>
</evidence>
<dbReference type="Proteomes" id="UP000182258">
    <property type="component" value="Unassembled WGS sequence"/>
</dbReference>
<dbReference type="GO" id="GO:0006109">
    <property type="term" value="P:regulation of carbohydrate metabolic process"/>
    <property type="evidence" value="ECO:0007669"/>
    <property type="project" value="InterPro"/>
</dbReference>
<dbReference type="PATRIC" id="fig|728005.3.peg.1652"/>
<dbReference type="RefSeq" id="WP_046172227.1">
    <property type="nucleotide sequence ID" value="NZ_FOMB01000011.1"/>
</dbReference>
<keyword evidence="3" id="KW-0808">Transferase</keyword>
<reference evidence="3 5" key="2">
    <citation type="submission" date="2016-10" db="EMBL/GenBank/DDBJ databases">
        <authorList>
            <person name="de Groot N.N."/>
        </authorList>
    </citation>
    <scope>NUCLEOTIDE SEQUENCE [LARGE SCALE GENOMIC DNA]</scope>
    <source>
        <strain evidence="3 5">CGMCC 1.10210</strain>
    </source>
</reference>
<accession>A0A0F5PTP5</accession>
<dbReference type="EMBL" id="LAPV01000153">
    <property type="protein sequence ID" value="KKC31761.1"/>
    <property type="molecule type" value="Genomic_DNA"/>
</dbReference>
<feature type="domain" description="HPr kinase/phosphorylase C-terminal" evidence="1">
    <location>
        <begin position="2"/>
        <end position="86"/>
    </location>
</feature>
<gene>
    <name evidence="3" type="ORF">SAMN04488059_111108</name>
    <name evidence="2" type="ORF">WH91_17160</name>
</gene>
<dbReference type="SUPFAM" id="SSF53795">
    <property type="entry name" value="PEP carboxykinase-like"/>
    <property type="match status" value="1"/>
</dbReference>
<protein>
    <submittedName>
        <fullName evidence="3">HPr Serine kinase C-terminal domain-containing protein</fullName>
    </submittedName>
</protein>
<evidence type="ECO:0000259" key="1">
    <source>
        <dbReference type="Pfam" id="PF07475"/>
    </source>
</evidence>
<dbReference type="InterPro" id="IPR011104">
    <property type="entry name" value="Hpr_kin/Pase_C"/>
</dbReference>
<evidence type="ECO:0000313" key="3">
    <source>
        <dbReference type="EMBL" id="SFC80442.1"/>
    </source>
</evidence>
<dbReference type="Pfam" id="PF07475">
    <property type="entry name" value="Hpr_kinase_C"/>
    <property type="match status" value="1"/>
</dbReference>
<keyword evidence="4" id="KW-1185">Reference proteome</keyword>
<dbReference type="InterPro" id="IPR027417">
    <property type="entry name" value="P-loop_NTPase"/>
</dbReference>
<dbReference type="OrthoDB" id="8326226at2"/>
<dbReference type="GO" id="GO:0005524">
    <property type="term" value="F:ATP binding"/>
    <property type="evidence" value="ECO:0007669"/>
    <property type="project" value="InterPro"/>
</dbReference>
<keyword evidence="3" id="KW-0418">Kinase</keyword>
<evidence type="ECO:0000313" key="2">
    <source>
        <dbReference type="EMBL" id="KKC31761.1"/>
    </source>
</evidence>
<dbReference type="EMBL" id="FOMB01000011">
    <property type="protein sequence ID" value="SFC80442.1"/>
    <property type="molecule type" value="Genomic_DNA"/>
</dbReference>
<organism evidence="3 5">
    <name type="scientific">Devosia psychrophila</name>
    <dbReference type="NCBI Taxonomy" id="728005"/>
    <lineage>
        <taxon>Bacteria</taxon>
        <taxon>Pseudomonadati</taxon>
        <taxon>Pseudomonadota</taxon>
        <taxon>Alphaproteobacteria</taxon>
        <taxon>Hyphomicrobiales</taxon>
        <taxon>Devosiaceae</taxon>
        <taxon>Devosia</taxon>
    </lineage>
</organism>
<dbReference type="Proteomes" id="UP000033519">
    <property type="component" value="Unassembled WGS sequence"/>
</dbReference>
<name>A0A0F5PTP5_9HYPH</name>
<dbReference type="STRING" id="728005.SAMN04488059_111108"/>
<proteinExistence type="predicted"/>
<dbReference type="AlphaFoldDB" id="A0A0F5PTP5"/>
<dbReference type="Gene3D" id="3.40.50.300">
    <property type="entry name" value="P-loop containing nucleotide triphosphate hydrolases"/>
    <property type="match status" value="1"/>
</dbReference>
<evidence type="ECO:0000313" key="4">
    <source>
        <dbReference type="Proteomes" id="UP000033519"/>
    </source>
</evidence>